<comment type="caution">
    <text evidence="2">The sequence shown here is derived from an EMBL/GenBank/DDBJ whole genome shotgun (WGS) entry which is preliminary data.</text>
</comment>
<evidence type="ECO:0000256" key="1">
    <source>
        <dbReference type="SAM" id="SignalP"/>
    </source>
</evidence>
<accession>A0A9P9J3M2</accession>
<reference evidence="2" key="1">
    <citation type="journal article" date="2021" name="Nat. Commun.">
        <title>Genetic determinants of endophytism in the Arabidopsis root mycobiome.</title>
        <authorList>
            <person name="Mesny F."/>
            <person name="Miyauchi S."/>
            <person name="Thiergart T."/>
            <person name="Pickel B."/>
            <person name="Atanasova L."/>
            <person name="Karlsson M."/>
            <person name="Huettel B."/>
            <person name="Barry K.W."/>
            <person name="Haridas S."/>
            <person name="Chen C."/>
            <person name="Bauer D."/>
            <person name="Andreopoulos W."/>
            <person name="Pangilinan J."/>
            <person name="LaButti K."/>
            <person name="Riley R."/>
            <person name="Lipzen A."/>
            <person name="Clum A."/>
            <person name="Drula E."/>
            <person name="Henrissat B."/>
            <person name="Kohler A."/>
            <person name="Grigoriev I.V."/>
            <person name="Martin F.M."/>
            <person name="Hacquard S."/>
        </authorList>
    </citation>
    <scope>NUCLEOTIDE SEQUENCE</scope>
    <source>
        <strain evidence="2">MPI-CAGE-AT-0021</strain>
    </source>
</reference>
<dbReference type="PANTHER" id="PTHR40640">
    <property type="entry name" value="ANCHORED GLYCOPROTEIN, PUTATIVE (AFU_ORTHOLOGUE AFUA_8G04860)-RELATED"/>
    <property type="match status" value="1"/>
</dbReference>
<proteinExistence type="predicted"/>
<gene>
    <name evidence="2" type="ORF">B0J13DRAFT_525339</name>
</gene>
<dbReference type="AlphaFoldDB" id="A0A9P9J3M2"/>
<dbReference type="PANTHER" id="PTHR40640:SF1">
    <property type="entry name" value="ANCHORED GLYCOPROTEIN, PUTATIVE (AFU_ORTHOLOGUE AFUA_8G04860)-RELATED"/>
    <property type="match status" value="1"/>
</dbReference>
<evidence type="ECO:0000313" key="2">
    <source>
        <dbReference type="EMBL" id="KAH7145816.1"/>
    </source>
</evidence>
<keyword evidence="3" id="KW-1185">Reference proteome</keyword>
<feature type="chain" id="PRO_5040202732" evidence="1">
    <location>
        <begin position="26"/>
        <end position="225"/>
    </location>
</feature>
<dbReference type="Proteomes" id="UP000717696">
    <property type="component" value="Unassembled WGS sequence"/>
</dbReference>
<dbReference type="OrthoDB" id="4991875at2759"/>
<name>A0A9P9J3M2_9HYPO</name>
<evidence type="ECO:0000313" key="3">
    <source>
        <dbReference type="Proteomes" id="UP000717696"/>
    </source>
</evidence>
<keyword evidence="1" id="KW-0732">Signal</keyword>
<protein>
    <submittedName>
        <fullName evidence="2">Uncharacterized protein</fullName>
    </submittedName>
</protein>
<feature type="signal peptide" evidence="1">
    <location>
        <begin position="1"/>
        <end position="25"/>
    </location>
</feature>
<dbReference type="EMBL" id="JAGMUU010000009">
    <property type="protein sequence ID" value="KAH7145816.1"/>
    <property type="molecule type" value="Genomic_DNA"/>
</dbReference>
<sequence length="225" mass="23861">MFCSRLPLQRPALLALLVLCAGASADDQDAAVTTAPIYLPYYNRESWSLVRGSVIASDPHLQQTTYTIFCPDDDPPACDISLEFPFELVEGAGTVGFHGTYTSTYIANLECTLEGTTAATCSGYSSYKAGYTNGLHTGPTEVKWTSTFSGTEVEWGVLTMAEVPKETDDSWDITATAFSTPTTGSGYANIPLSTGDEAAGASRRGGMRKAILGASGSVIFAMLLF</sequence>
<organism evidence="2 3">
    <name type="scientific">Dactylonectria estremocensis</name>
    <dbReference type="NCBI Taxonomy" id="1079267"/>
    <lineage>
        <taxon>Eukaryota</taxon>
        <taxon>Fungi</taxon>
        <taxon>Dikarya</taxon>
        <taxon>Ascomycota</taxon>
        <taxon>Pezizomycotina</taxon>
        <taxon>Sordariomycetes</taxon>
        <taxon>Hypocreomycetidae</taxon>
        <taxon>Hypocreales</taxon>
        <taxon>Nectriaceae</taxon>
        <taxon>Dactylonectria</taxon>
    </lineage>
</organism>